<dbReference type="PANTHER" id="PTHR22597">
    <property type="entry name" value="POLYCOMB GROUP PROTEIN"/>
    <property type="match status" value="1"/>
</dbReference>
<keyword evidence="2" id="KW-0479">Metal-binding</keyword>
<organism evidence="9">
    <name type="scientific">Selaginella moellendorffii</name>
    <name type="common">Spikemoss</name>
    <dbReference type="NCBI Taxonomy" id="88036"/>
    <lineage>
        <taxon>Eukaryota</taxon>
        <taxon>Viridiplantae</taxon>
        <taxon>Streptophyta</taxon>
        <taxon>Embryophyta</taxon>
        <taxon>Tracheophyta</taxon>
        <taxon>Lycopodiopsida</taxon>
        <taxon>Selaginellales</taxon>
        <taxon>Selaginellaceae</taxon>
        <taxon>Selaginella</taxon>
    </lineage>
</organism>
<keyword evidence="3" id="KW-0863">Zinc-finger</keyword>
<evidence type="ECO:0000256" key="3">
    <source>
        <dbReference type="ARBA" id="ARBA00022771"/>
    </source>
</evidence>
<evidence type="ECO:0000259" key="7">
    <source>
        <dbReference type="Pfam" id="PF09733"/>
    </source>
</evidence>
<keyword evidence="9" id="KW-1185">Reference proteome</keyword>
<evidence type="ECO:0000256" key="4">
    <source>
        <dbReference type="ARBA" id="ARBA00022833"/>
    </source>
</evidence>
<evidence type="ECO:0000313" key="9">
    <source>
        <dbReference type="Proteomes" id="UP000001514"/>
    </source>
</evidence>
<evidence type="ECO:0000313" key="8">
    <source>
        <dbReference type="EMBL" id="EFJ27281.1"/>
    </source>
</evidence>
<name>D8RKQ8_SELML</name>
<keyword evidence="6" id="KW-0804">Transcription</keyword>
<sequence>QPMASEQLLSDKDSEDELDDAIASLEDCRMLDDFVDVTKDEKDVMHRWNDFVRRQRVIADGHCPWACQAFVKLHAEEFRKSPSLRRCFMFLLVKFWNNHLIDGQVMNDCLSTIDVLGH</sequence>
<dbReference type="Pfam" id="PF09733">
    <property type="entry name" value="VEFS-Box"/>
    <property type="match status" value="1"/>
</dbReference>
<evidence type="ECO:0000256" key="1">
    <source>
        <dbReference type="ARBA" id="ARBA00007416"/>
    </source>
</evidence>
<protein>
    <recommendedName>
        <fullName evidence="7">Polycomb protein VEFS-Box domain-containing protein</fullName>
    </recommendedName>
</protein>
<evidence type="ECO:0000256" key="6">
    <source>
        <dbReference type="ARBA" id="ARBA00023163"/>
    </source>
</evidence>
<dbReference type="OrthoDB" id="166746at2759"/>
<dbReference type="GO" id="GO:0008270">
    <property type="term" value="F:zinc ion binding"/>
    <property type="evidence" value="ECO:0007669"/>
    <property type="project" value="UniProtKB-KW"/>
</dbReference>
<dbReference type="InParanoid" id="D8RKQ8"/>
<dbReference type="eggNOG" id="KOG2350">
    <property type="taxonomic scope" value="Eukaryota"/>
</dbReference>
<feature type="non-terminal residue" evidence="8">
    <location>
        <position position="1"/>
    </location>
</feature>
<keyword evidence="5" id="KW-0805">Transcription regulation</keyword>
<dbReference type="AlphaFoldDB" id="D8RKQ8"/>
<dbReference type="KEGG" id="smo:SELMODRAFT_95415"/>
<dbReference type="CDD" id="cd21553">
    <property type="entry name" value="VEFS-box_EMF2-like"/>
    <property type="match status" value="1"/>
</dbReference>
<dbReference type="HOGENOM" id="CLU_047065_2_0_1"/>
<comment type="similarity">
    <text evidence="1">Belongs to the VEFS (VRN2-EMF2-FIS2-SU(Z)12) family.</text>
</comment>
<dbReference type="Proteomes" id="UP000001514">
    <property type="component" value="Unassembled WGS sequence"/>
</dbReference>
<keyword evidence="4" id="KW-0862">Zinc</keyword>
<gene>
    <name evidence="8" type="ORF">SELMODRAFT_95415</name>
</gene>
<dbReference type="Gramene" id="EFJ27281">
    <property type="protein sequence ID" value="EFJ27281"/>
    <property type="gene ID" value="SELMODRAFT_95415"/>
</dbReference>
<reference evidence="8 9" key="1">
    <citation type="journal article" date="2011" name="Science">
        <title>The Selaginella genome identifies genetic changes associated with the evolution of vascular plants.</title>
        <authorList>
            <person name="Banks J.A."/>
            <person name="Nishiyama T."/>
            <person name="Hasebe M."/>
            <person name="Bowman J.L."/>
            <person name="Gribskov M."/>
            <person name="dePamphilis C."/>
            <person name="Albert V.A."/>
            <person name="Aono N."/>
            <person name="Aoyama T."/>
            <person name="Ambrose B.A."/>
            <person name="Ashton N.W."/>
            <person name="Axtell M.J."/>
            <person name="Barker E."/>
            <person name="Barker M.S."/>
            <person name="Bennetzen J.L."/>
            <person name="Bonawitz N.D."/>
            <person name="Chapple C."/>
            <person name="Cheng C."/>
            <person name="Correa L.G."/>
            <person name="Dacre M."/>
            <person name="DeBarry J."/>
            <person name="Dreyer I."/>
            <person name="Elias M."/>
            <person name="Engstrom E.M."/>
            <person name="Estelle M."/>
            <person name="Feng L."/>
            <person name="Finet C."/>
            <person name="Floyd S.K."/>
            <person name="Frommer W.B."/>
            <person name="Fujita T."/>
            <person name="Gramzow L."/>
            <person name="Gutensohn M."/>
            <person name="Harholt J."/>
            <person name="Hattori M."/>
            <person name="Heyl A."/>
            <person name="Hirai T."/>
            <person name="Hiwatashi Y."/>
            <person name="Ishikawa M."/>
            <person name="Iwata M."/>
            <person name="Karol K.G."/>
            <person name="Koehler B."/>
            <person name="Kolukisaoglu U."/>
            <person name="Kubo M."/>
            <person name="Kurata T."/>
            <person name="Lalonde S."/>
            <person name="Li K."/>
            <person name="Li Y."/>
            <person name="Litt A."/>
            <person name="Lyons E."/>
            <person name="Manning G."/>
            <person name="Maruyama T."/>
            <person name="Michael T.P."/>
            <person name="Mikami K."/>
            <person name="Miyazaki S."/>
            <person name="Morinaga S."/>
            <person name="Murata T."/>
            <person name="Mueller-Roeber B."/>
            <person name="Nelson D.R."/>
            <person name="Obara M."/>
            <person name="Oguri Y."/>
            <person name="Olmstead R.G."/>
            <person name="Onodera N."/>
            <person name="Petersen B.L."/>
            <person name="Pils B."/>
            <person name="Prigge M."/>
            <person name="Rensing S.A."/>
            <person name="Riano-Pachon D.M."/>
            <person name="Roberts A.W."/>
            <person name="Sato Y."/>
            <person name="Scheller H.V."/>
            <person name="Schulz B."/>
            <person name="Schulz C."/>
            <person name="Shakirov E.V."/>
            <person name="Shibagaki N."/>
            <person name="Shinohara N."/>
            <person name="Shippen D.E."/>
            <person name="Soerensen I."/>
            <person name="Sotooka R."/>
            <person name="Sugimoto N."/>
            <person name="Sugita M."/>
            <person name="Sumikawa N."/>
            <person name="Tanurdzic M."/>
            <person name="Theissen G."/>
            <person name="Ulvskov P."/>
            <person name="Wakazuki S."/>
            <person name="Weng J.K."/>
            <person name="Willats W.W."/>
            <person name="Wipf D."/>
            <person name="Wolf P.G."/>
            <person name="Yang L."/>
            <person name="Zimmer A.D."/>
            <person name="Zhu Q."/>
            <person name="Mitros T."/>
            <person name="Hellsten U."/>
            <person name="Loque D."/>
            <person name="Otillar R."/>
            <person name="Salamov A."/>
            <person name="Schmutz J."/>
            <person name="Shapiro H."/>
            <person name="Lindquist E."/>
            <person name="Lucas S."/>
            <person name="Rokhsar D."/>
            <person name="Grigoriev I.V."/>
        </authorList>
    </citation>
    <scope>NUCLEOTIDE SEQUENCE [LARGE SCALE GENOMIC DNA]</scope>
</reference>
<dbReference type="PANTHER" id="PTHR22597:SF0">
    <property type="entry name" value="POLYCOMB PROTEIN SUZ12"/>
    <property type="match status" value="1"/>
</dbReference>
<dbReference type="OMA" id="YNIQCIF"/>
<accession>D8RKQ8</accession>
<feature type="domain" description="Polycomb protein VEFS-Box" evidence="7">
    <location>
        <begin position="1"/>
        <end position="106"/>
    </location>
</feature>
<evidence type="ECO:0000256" key="5">
    <source>
        <dbReference type="ARBA" id="ARBA00023015"/>
    </source>
</evidence>
<dbReference type="EMBL" id="GL377582">
    <property type="protein sequence ID" value="EFJ27281.1"/>
    <property type="molecule type" value="Genomic_DNA"/>
</dbReference>
<proteinExistence type="inferred from homology"/>
<dbReference type="GO" id="GO:0005634">
    <property type="term" value="C:nucleus"/>
    <property type="evidence" value="ECO:0007669"/>
    <property type="project" value="UniProtKB-ARBA"/>
</dbReference>
<dbReference type="STRING" id="88036.D8RKQ8"/>
<dbReference type="InterPro" id="IPR019135">
    <property type="entry name" value="Polycomb_protein_VEFS-Box"/>
</dbReference>
<evidence type="ECO:0000256" key="2">
    <source>
        <dbReference type="ARBA" id="ARBA00022723"/>
    </source>
</evidence>